<sequence>DPGLLLHPGSRRLRRLLRRRYPRAGRLRGGRRCPLRGFGREPRRDRRGARGPGADRGTAAHARRGSHRQGGTGERTRRDTGGWCAAERREAQV</sequence>
<reference evidence="2" key="1">
    <citation type="submission" date="2020-02" db="EMBL/GenBank/DDBJ databases">
        <authorList>
            <person name="Meier V. D."/>
        </authorList>
    </citation>
    <scope>NUCLEOTIDE SEQUENCE</scope>
    <source>
        <strain evidence="2">AVDCRST_MAG25</strain>
    </source>
</reference>
<dbReference type="EMBL" id="CADCVI010000006">
    <property type="protein sequence ID" value="CAA9455629.1"/>
    <property type="molecule type" value="Genomic_DNA"/>
</dbReference>
<feature type="compositionally biased region" description="Basic residues" evidence="1">
    <location>
        <begin position="23"/>
        <end position="34"/>
    </location>
</feature>
<protein>
    <submittedName>
        <fullName evidence="2">Uncharacterized protein</fullName>
    </submittedName>
</protein>
<feature type="region of interest" description="Disordered" evidence="1">
    <location>
        <begin position="23"/>
        <end position="93"/>
    </location>
</feature>
<feature type="non-terminal residue" evidence="2">
    <location>
        <position position="1"/>
    </location>
</feature>
<proteinExistence type="predicted"/>
<gene>
    <name evidence="2" type="ORF">AVDCRST_MAG25-84</name>
</gene>
<feature type="non-terminal residue" evidence="2">
    <location>
        <position position="93"/>
    </location>
</feature>
<accession>A0A6J4QUU9</accession>
<evidence type="ECO:0000313" key="2">
    <source>
        <dbReference type="EMBL" id="CAA9455629.1"/>
    </source>
</evidence>
<feature type="compositionally biased region" description="Basic and acidic residues" evidence="1">
    <location>
        <begin position="74"/>
        <end position="93"/>
    </location>
</feature>
<organism evidence="2">
    <name type="scientific">uncultured Rubrobacteraceae bacterium</name>
    <dbReference type="NCBI Taxonomy" id="349277"/>
    <lineage>
        <taxon>Bacteria</taxon>
        <taxon>Bacillati</taxon>
        <taxon>Actinomycetota</taxon>
        <taxon>Rubrobacteria</taxon>
        <taxon>Rubrobacterales</taxon>
        <taxon>Rubrobacteraceae</taxon>
        <taxon>environmental samples</taxon>
    </lineage>
</organism>
<evidence type="ECO:0000256" key="1">
    <source>
        <dbReference type="SAM" id="MobiDB-lite"/>
    </source>
</evidence>
<dbReference type="AlphaFoldDB" id="A0A6J4QUU9"/>
<name>A0A6J4QUU9_9ACTN</name>